<dbReference type="STRING" id="1464122.SAMN05421737_11219"/>
<evidence type="ECO:0000313" key="2">
    <source>
        <dbReference type="EMBL" id="SDC64451.1"/>
    </source>
</evidence>
<dbReference type="InterPro" id="IPR016181">
    <property type="entry name" value="Acyl_CoA_acyltransferase"/>
</dbReference>
<dbReference type="PROSITE" id="PS51186">
    <property type="entry name" value="GNAT"/>
    <property type="match status" value="1"/>
</dbReference>
<gene>
    <name evidence="2" type="ORF">SAMN05421737_11219</name>
</gene>
<keyword evidence="3" id="KW-1185">Reference proteome</keyword>
<dbReference type="Proteomes" id="UP000242662">
    <property type="component" value="Unassembled WGS sequence"/>
</dbReference>
<keyword evidence="2" id="KW-0808">Transferase</keyword>
<dbReference type="GO" id="GO:0016747">
    <property type="term" value="F:acyltransferase activity, transferring groups other than amino-acyl groups"/>
    <property type="evidence" value="ECO:0007669"/>
    <property type="project" value="InterPro"/>
</dbReference>
<dbReference type="SUPFAM" id="SSF55729">
    <property type="entry name" value="Acyl-CoA N-acyltransferases (Nat)"/>
    <property type="match status" value="1"/>
</dbReference>
<dbReference type="InterPro" id="IPR000182">
    <property type="entry name" value="GNAT_dom"/>
</dbReference>
<evidence type="ECO:0000259" key="1">
    <source>
        <dbReference type="PROSITE" id="PS51186"/>
    </source>
</evidence>
<dbReference type="Gene3D" id="3.40.630.30">
    <property type="match status" value="1"/>
</dbReference>
<proteinExistence type="predicted"/>
<evidence type="ECO:0000313" key="3">
    <source>
        <dbReference type="Proteomes" id="UP000242662"/>
    </source>
</evidence>
<dbReference type="EMBL" id="FMYM01000012">
    <property type="protein sequence ID" value="SDC64451.1"/>
    <property type="molecule type" value="Genomic_DNA"/>
</dbReference>
<name>A0A1G6N9R4_9BACI</name>
<dbReference type="InterPro" id="IPR027365">
    <property type="entry name" value="GNAT_acetyltra_YdfB-like"/>
</dbReference>
<reference evidence="3" key="1">
    <citation type="submission" date="2016-09" db="EMBL/GenBank/DDBJ databases">
        <authorList>
            <person name="Varghese N."/>
            <person name="Submissions S."/>
        </authorList>
    </citation>
    <scope>NUCLEOTIDE SEQUENCE [LARGE SCALE GENOMIC DNA]</scope>
    <source>
        <strain evidence="3">25nlg</strain>
    </source>
</reference>
<feature type="domain" description="N-acetyltransferase" evidence="1">
    <location>
        <begin position="150"/>
        <end position="281"/>
    </location>
</feature>
<dbReference type="OrthoDB" id="7054616at2"/>
<dbReference type="PANTHER" id="PTHR31143">
    <property type="match status" value="1"/>
</dbReference>
<dbReference type="AlphaFoldDB" id="A0A1G6N9R4"/>
<sequence length="281" mass="32014">MREKEEEKMIYELKKNEFNKCTHLIDENDPLATAVILGNNPGRIFVDDKDKPSTGLVWFKSDDIGFGLVGDGGNQTFQREIGPFIEGYIKSEAKKISWDWFEIGGTSPQWDQAVKDIFQHKGIETDEQFVYTLRESGHAALQAHQLPSGYELCEISSSLLNANEIENLSFLQGKITGYWGSINQFLEKGFGYCIVHEQKVVSVCFSDFITDKFSSTAIETLKEYEGRKLAQIVACAYVQACFQRGLTPYWDCMKGNLPSQAVAEKVGFKRLRTYYVHYFKL</sequence>
<dbReference type="RefSeq" id="WP_090776502.1">
    <property type="nucleotide sequence ID" value="NZ_FMYM01000012.1"/>
</dbReference>
<organism evidence="2 3">
    <name type="scientific">Shouchella lonarensis</name>
    <dbReference type="NCBI Taxonomy" id="1464122"/>
    <lineage>
        <taxon>Bacteria</taxon>
        <taxon>Bacillati</taxon>
        <taxon>Bacillota</taxon>
        <taxon>Bacilli</taxon>
        <taxon>Bacillales</taxon>
        <taxon>Bacillaceae</taxon>
        <taxon>Shouchella</taxon>
    </lineage>
</organism>
<dbReference type="Pfam" id="PF12746">
    <property type="entry name" value="GNAT_acetyltran"/>
    <property type="match status" value="1"/>
</dbReference>
<accession>A0A1G6N9R4</accession>
<protein>
    <submittedName>
        <fullName evidence="2">GNAT acetyltransferase</fullName>
    </submittedName>
</protein>
<dbReference type="PANTHER" id="PTHR31143:SF2">
    <property type="entry name" value="FR47-LIKE DOMAIN-CONTAINING PROTEIN-RELATED"/>
    <property type="match status" value="1"/>
</dbReference>